<dbReference type="GO" id="GO:0032259">
    <property type="term" value="P:methylation"/>
    <property type="evidence" value="ECO:0007669"/>
    <property type="project" value="UniProtKB-KW"/>
</dbReference>
<comment type="pathway">
    <text evidence="1">Cofactor biosynthesis; adenosylcobalamin biosynthesis.</text>
</comment>
<feature type="domain" description="Methyltransferase" evidence="6">
    <location>
        <begin position="19"/>
        <end position="125"/>
    </location>
</feature>
<dbReference type="UniPathway" id="UPA00148"/>
<gene>
    <name evidence="7" type="ORF">SAMN05660649_01636</name>
</gene>
<keyword evidence="5" id="KW-0949">S-adenosyl-L-methionine</keyword>
<evidence type="ECO:0000313" key="8">
    <source>
        <dbReference type="Proteomes" id="UP000199337"/>
    </source>
</evidence>
<dbReference type="OrthoDB" id="9780707at2"/>
<evidence type="ECO:0000313" key="7">
    <source>
        <dbReference type="EMBL" id="SFG44469.1"/>
    </source>
</evidence>
<keyword evidence="2" id="KW-0169">Cobalamin biosynthesis</keyword>
<dbReference type="InterPro" id="IPR029063">
    <property type="entry name" value="SAM-dependent_MTases_sf"/>
</dbReference>
<dbReference type="PANTHER" id="PTHR43182:SF1">
    <property type="entry name" value="COBALT-PRECORRIN-7 C(5)-METHYLTRANSFERASE"/>
    <property type="match status" value="1"/>
</dbReference>
<dbReference type="SUPFAM" id="SSF53335">
    <property type="entry name" value="S-adenosyl-L-methionine-dependent methyltransferases"/>
    <property type="match status" value="1"/>
</dbReference>
<name>A0A1I2RY62_9FIRM</name>
<dbReference type="Gene3D" id="3.40.50.150">
    <property type="entry name" value="Vaccinia Virus protein VP39"/>
    <property type="match status" value="1"/>
</dbReference>
<dbReference type="STRING" id="341036.SAMN05660649_01636"/>
<evidence type="ECO:0000256" key="5">
    <source>
        <dbReference type="ARBA" id="ARBA00022691"/>
    </source>
</evidence>
<evidence type="ECO:0000256" key="3">
    <source>
        <dbReference type="ARBA" id="ARBA00022603"/>
    </source>
</evidence>
<organism evidence="7 8">
    <name type="scientific">Desulfotruncus arcticus DSM 17038</name>
    <dbReference type="NCBI Taxonomy" id="1121424"/>
    <lineage>
        <taxon>Bacteria</taxon>
        <taxon>Bacillati</taxon>
        <taxon>Bacillota</taxon>
        <taxon>Clostridia</taxon>
        <taxon>Eubacteriales</taxon>
        <taxon>Desulfallaceae</taxon>
        <taxon>Desulfotruncus</taxon>
    </lineage>
</organism>
<keyword evidence="8" id="KW-1185">Reference proteome</keyword>
<accession>A0A1I2RY62</accession>
<dbReference type="InterPro" id="IPR014008">
    <property type="entry name" value="Cbl_synth_MTase_CbiT"/>
</dbReference>
<evidence type="ECO:0000259" key="6">
    <source>
        <dbReference type="Pfam" id="PF13847"/>
    </source>
</evidence>
<dbReference type="InterPro" id="IPR050714">
    <property type="entry name" value="Cobalamin_biosynth_MTase"/>
</dbReference>
<evidence type="ECO:0000256" key="2">
    <source>
        <dbReference type="ARBA" id="ARBA00022573"/>
    </source>
</evidence>
<dbReference type="Proteomes" id="UP000199337">
    <property type="component" value="Unassembled WGS sequence"/>
</dbReference>
<dbReference type="PANTHER" id="PTHR43182">
    <property type="entry name" value="COBALT-PRECORRIN-6B C(15)-METHYLTRANSFERASE (DECARBOXYLATING)"/>
    <property type="match status" value="1"/>
</dbReference>
<dbReference type="GO" id="GO:0009236">
    <property type="term" value="P:cobalamin biosynthetic process"/>
    <property type="evidence" value="ECO:0007669"/>
    <property type="project" value="UniProtKB-UniPathway"/>
</dbReference>
<evidence type="ECO:0000256" key="4">
    <source>
        <dbReference type="ARBA" id="ARBA00022679"/>
    </source>
</evidence>
<evidence type="ECO:0000256" key="1">
    <source>
        <dbReference type="ARBA" id="ARBA00004953"/>
    </source>
</evidence>
<dbReference type="EMBL" id="FOOX01000005">
    <property type="protein sequence ID" value="SFG44469.1"/>
    <property type="molecule type" value="Genomic_DNA"/>
</dbReference>
<dbReference type="Pfam" id="PF13847">
    <property type="entry name" value="Methyltransf_31"/>
    <property type="match status" value="1"/>
</dbReference>
<dbReference type="InterPro" id="IPR025714">
    <property type="entry name" value="Methyltranfer_dom"/>
</dbReference>
<dbReference type="NCBIfam" id="TIGR02469">
    <property type="entry name" value="CbiT"/>
    <property type="match status" value="1"/>
</dbReference>
<keyword evidence="4 7" id="KW-0808">Transferase</keyword>
<dbReference type="CDD" id="cd02440">
    <property type="entry name" value="AdoMet_MTases"/>
    <property type="match status" value="1"/>
</dbReference>
<sequence>MTKEEVRVLTLAKTRLAPGQVVWDIGSGTGSLSIEAALLTPGGTVYAIEKNTLGIGLCRENANKIGVDNIIFIQGEAPGVLEKLPDPDRVIIGGSGGCLSQVLQVAMSRLKSKGRLVINAVTMETLTLCTAALTGKNCDIIQVNISRAVPYGNYRMWRALNPVYIITYQETGVRSQESE</sequence>
<dbReference type="GO" id="GO:0008276">
    <property type="term" value="F:protein methyltransferase activity"/>
    <property type="evidence" value="ECO:0007669"/>
    <property type="project" value="InterPro"/>
</dbReference>
<keyword evidence="3 7" id="KW-0489">Methyltransferase</keyword>
<proteinExistence type="predicted"/>
<reference evidence="8" key="1">
    <citation type="submission" date="2016-10" db="EMBL/GenBank/DDBJ databases">
        <authorList>
            <person name="Varghese N."/>
            <person name="Submissions S."/>
        </authorList>
    </citation>
    <scope>NUCLEOTIDE SEQUENCE [LARGE SCALE GENOMIC DNA]</scope>
    <source>
        <strain evidence="8">DSM 17038</strain>
    </source>
</reference>
<dbReference type="AlphaFoldDB" id="A0A1I2RY62"/>
<protein>
    <submittedName>
        <fullName evidence="7">Cobalt-precorrin 7 C15-methyltransferase</fullName>
    </submittedName>
</protein>